<dbReference type="Proteomes" id="UP000274515">
    <property type="component" value="Unassembled WGS sequence"/>
</dbReference>
<evidence type="ECO:0000313" key="1">
    <source>
        <dbReference type="EMBL" id="RRO12834.1"/>
    </source>
</evidence>
<comment type="caution">
    <text evidence="1">The sequence shown here is derived from an EMBL/GenBank/DDBJ whole genome shotgun (WGS) entry which is preliminary data.</text>
</comment>
<dbReference type="OrthoDB" id="9066681at2"/>
<name>A0A3R8PY17_9PSEU</name>
<evidence type="ECO:0000313" key="2">
    <source>
        <dbReference type="Proteomes" id="UP000274515"/>
    </source>
</evidence>
<accession>A0A3R8PY17</accession>
<dbReference type="EMBL" id="RSAA01000035">
    <property type="protein sequence ID" value="RRO12834.1"/>
    <property type="molecule type" value="Genomic_DNA"/>
</dbReference>
<dbReference type="AlphaFoldDB" id="A0A3R8PY17"/>
<sequence>MSQYQYYEFLAVERPLSEDEQGEVQQLSDQAVVSDHSFVAVHEQDEFRGDPDVLVESYYDAHLHVTSSSTRRLMVRFPNTALDDELAEEYEVAERVEVWSSEEHVVLDFLSEEEGPEDPPSGHQDLLEQLIGIREEVLGGDLRPLYLAWLAGYGAWERDEFAFDTSAEDEAEPVVPPGLGQLSPAQTRLADFLRLDEDLLAVAAEHSTPLQESIDPTALGAWVSELPSADKDLLLLQVAQGQAAEARVEMLRRFNGDSAAGRRTVGELLDQAARRRS</sequence>
<protein>
    <submittedName>
        <fullName evidence="1">Uncharacterized protein</fullName>
    </submittedName>
</protein>
<gene>
    <name evidence="1" type="ORF">EIL87_24440</name>
</gene>
<reference evidence="1 2" key="1">
    <citation type="submission" date="2018-11" db="EMBL/GenBank/DDBJ databases">
        <title>Saccharopolyspora rhizosphaerae sp. nov., an actinomycete isolated from rhizosphere soil in Thailand.</title>
        <authorList>
            <person name="Intra B."/>
            <person name="Euanorasetr J."/>
            <person name="Take A."/>
            <person name="Inahashi Y."/>
            <person name="Mori M."/>
            <person name="Panbangred W."/>
            <person name="Matsumoto A."/>
        </authorList>
    </citation>
    <scope>NUCLEOTIDE SEQUENCE [LARGE SCALE GENOMIC DNA]</scope>
    <source>
        <strain evidence="1 2">H219</strain>
    </source>
</reference>
<proteinExistence type="predicted"/>
<dbReference type="RefSeq" id="WP_125092929.1">
    <property type="nucleotide sequence ID" value="NZ_RSAA01000035.1"/>
</dbReference>
<keyword evidence="2" id="KW-1185">Reference proteome</keyword>
<organism evidence="1 2">
    <name type="scientific">Saccharopolyspora rhizosphaerae</name>
    <dbReference type="NCBI Taxonomy" id="2492662"/>
    <lineage>
        <taxon>Bacteria</taxon>
        <taxon>Bacillati</taxon>
        <taxon>Actinomycetota</taxon>
        <taxon>Actinomycetes</taxon>
        <taxon>Pseudonocardiales</taxon>
        <taxon>Pseudonocardiaceae</taxon>
        <taxon>Saccharopolyspora</taxon>
    </lineage>
</organism>